<dbReference type="Gene3D" id="3.30.870.10">
    <property type="entry name" value="Endonuclease Chain A"/>
    <property type="match status" value="1"/>
</dbReference>
<dbReference type="AlphaFoldDB" id="A0A372ZUR3"/>
<keyword evidence="4" id="KW-1185">Reference proteome</keyword>
<evidence type="ECO:0000313" key="4">
    <source>
        <dbReference type="Proteomes" id="UP000263377"/>
    </source>
</evidence>
<dbReference type="PANTHER" id="PTHR34293:SF1">
    <property type="entry name" value="HTH-TYPE TRANSCRIPTIONAL REGULATOR TRMBL2"/>
    <property type="match status" value="1"/>
</dbReference>
<dbReference type="SMART" id="SM00421">
    <property type="entry name" value="HTH_LUXR"/>
    <property type="match status" value="1"/>
</dbReference>
<dbReference type="GO" id="GO:0006355">
    <property type="term" value="P:regulation of DNA-templated transcription"/>
    <property type="evidence" value="ECO:0007669"/>
    <property type="project" value="InterPro"/>
</dbReference>
<dbReference type="SUPFAM" id="SSF46894">
    <property type="entry name" value="C-terminal effector domain of the bipartite response regulators"/>
    <property type="match status" value="1"/>
</dbReference>
<dbReference type="InterPro" id="IPR051797">
    <property type="entry name" value="TrmB-like"/>
</dbReference>
<dbReference type="PROSITE" id="PS50043">
    <property type="entry name" value="HTH_LUXR_2"/>
    <property type="match status" value="1"/>
</dbReference>
<name>A0A372ZUR3_9ACTN</name>
<dbReference type="PANTHER" id="PTHR34293">
    <property type="entry name" value="HTH-TYPE TRANSCRIPTIONAL REGULATOR TRMBL2"/>
    <property type="match status" value="1"/>
</dbReference>
<feature type="domain" description="HTH luxR-type" evidence="2">
    <location>
        <begin position="255"/>
        <end position="321"/>
    </location>
</feature>
<evidence type="ECO:0000313" key="3">
    <source>
        <dbReference type="EMBL" id="RGD59638.1"/>
    </source>
</evidence>
<dbReference type="GO" id="GO:0003677">
    <property type="term" value="F:DNA binding"/>
    <property type="evidence" value="ECO:0007669"/>
    <property type="project" value="UniProtKB-KW"/>
</dbReference>
<gene>
    <name evidence="3" type="ORF">DR950_19245</name>
</gene>
<dbReference type="InterPro" id="IPR036388">
    <property type="entry name" value="WH-like_DNA-bd_sf"/>
</dbReference>
<reference evidence="3 4" key="1">
    <citation type="submission" date="2018-08" db="EMBL/GenBank/DDBJ databases">
        <title>Diversity &amp; Physiological Properties of Lignin-Decomposing Actinobacteria from Soil.</title>
        <authorList>
            <person name="Roh S.G."/>
            <person name="Kim S.B."/>
        </authorList>
    </citation>
    <scope>NUCLEOTIDE SEQUENCE [LARGE SCALE GENOMIC DNA]</scope>
    <source>
        <strain evidence="3 4">MMS17-GH009</strain>
    </source>
</reference>
<evidence type="ECO:0000259" key="2">
    <source>
        <dbReference type="PROSITE" id="PS50043"/>
    </source>
</evidence>
<dbReference type="SUPFAM" id="SSF56024">
    <property type="entry name" value="Phospholipase D/nuclease"/>
    <property type="match status" value="1"/>
</dbReference>
<dbReference type="Gene3D" id="1.10.10.10">
    <property type="entry name" value="Winged helix-like DNA-binding domain superfamily/Winged helix DNA-binding domain"/>
    <property type="match status" value="1"/>
</dbReference>
<evidence type="ECO:0000256" key="1">
    <source>
        <dbReference type="SAM" id="MobiDB-lite"/>
    </source>
</evidence>
<dbReference type="Pfam" id="PF00196">
    <property type="entry name" value="GerE"/>
    <property type="match status" value="1"/>
</dbReference>
<dbReference type="EMBL" id="QVIG01000001">
    <property type="protein sequence ID" value="RGD59638.1"/>
    <property type="molecule type" value="Genomic_DNA"/>
</dbReference>
<dbReference type="InterPro" id="IPR016032">
    <property type="entry name" value="Sig_transdc_resp-reg_C-effctor"/>
</dbReference>
<feature type="region of interest" description="Disordered" evidence="1">
    <location>
        <begin position="321"/>
        <end position="348"/>
    </location>
</feature>
<dbReference type="RefSeq" id="WP_074000674.1">
    <property type="nucleotide sequence ID" value="NZ_QVIG01000001.1"/>
</dbReference>
<accession>A0A372ZUR3</accession>
<comment type="caution">
    <text evidence="3">The sequence shown here is derived from an EMBL/GenBank/DDBJ whole genome shotgun (WGS) entry which is preliminary data.</text>
</comment>
<protein>
    <submittedName>
        <fullName evidence="3">DNA-binding response regulator</fullName>
    </submittedName>
</protein>
<keyword evidence="3" id="KW-0238">DNA-binding</keyword>
<organism evidence="3 4">
    <name type="scientific">Kitasatospora xanthocidica</name>
    <dbReference type="NCBI Taxonomy" id="83382"/>
    <lineage>
        <taxon>Bacteria</taxon>
        <taxon>Bacillati</taxon>
        <taxon>Actinomycetota</taxon>
        <taxon>Actinomycetes</taxon>
        <taxon>Kitasatosporales</taxon>
        <taxon>Streptomycetaceae</taxon>
        <taxon>Kitasatospora</taxon>
    </lineage>
</organism>
<dbReference type="CDD" id="cd06170">
    <property type="entry name" value="LuxR_C_like"/>
    <property type="match status" value="1"/>
</dbReference>
<sequence length="348" mass="37682">MCDISDVSGPEAHPGPCDEGITFYRKAVLLGRAPTAEPPACLTELGLLTAALGDPSVLVPVPPEVATTALLHPMEQQILEQQQQVAAIRTAMSQVESVYRTLRREGRDNVQRLSGAAVIAAAVAETTQATERELLTAHPGGSRPTDVLARSLVLALDAQKRGVRQRTLYQHSVRAHYPTLDYIKAVTEAGIEVRTVDEVFDRLIICDRSVAFIPDKELEHHNHALKVTDPGVVHFLASVFEHAWERAAPVVYESDQQRPPLLTDETRLRVLQLMVDGYTDAAIASRLGISSRTVASHLKRVSEILGSNSRAQLAYLTAQSGILDGSPPPARQPRGPHEQPAGPTGPTA</sequence>
<dbReference type="InterPro" id="IPR000792">
    <property type="entry name" value="Tscrpt_reg_LuxR_C"/>
</dbReference>
<proteinExistence type="predicted"/>
<dbReference type="Proteomes" id="UP000263377">
    <property type="component" value="Unassembled WGS sequence"/>
</dbReference>